<comment type="caution">
    <text evidence="1">The sequence shown here is derived from an EMBL/GenBank/DDBJ whole genome shotgun (WGS) entry which is preliminary data.</text>
</comment>
<organism evidence="1 2">
    <name type="scientific">Phytophthora oleae</name>
    <dbReference type="NCBI Taxonomy" id="2107226"/>
    <lineage>
        <taxon>Eukaryota</taxon>
        <taxon>Sar</taxon>
        <taxon>Stramenopiles</taxon>
        <taxon>Oomycota</taxon>
        <taxon>Peronosporomycetes</taxon>
        <taxon>Peronosporales</taxon>
        <taxon>Peronosporaceae</taxon>
        <taxon>Phytophthora</taxon>
    </lineage>
</organism>
<keyword evidence="2" id="KW-1185">Reference proteome</keyword>
<gene>
    <name evidence="1" type="ORF">V7S43_019108</name>
</gene>
<accession>A0ABD3FU48</accession>
<dbReference type="AlphaFoldDB" id="A0ABD3FU48"/>
<name>A0ABD3FU48_9STRA</name>
<dbReference type="Proteomes" id="UP001632037">
    <property type="component" value="Unassembled WGS sequence"/>
</dbReference>
<evidence type="ECO:0000313" key="1">
    <source>
        <dbReference type="EMBL" id="KAL3669966.1"/>
    </source>
</evidence>
<reference evidence="1 2" key="1">
    <citation type="submission" date="2024-09" db="EMBL/GenBank/DDBJ databases">
        <title>Genome sequencing and assembly of Phytophthora oleae, isolate VK10A, causative agent of rot of olive drupes.</title>
        <authorList>
            <person name="Conti Taguali S."/>
            <person name="Riolo M."/>
            <person name="La Spada F."/>
            <person name="Cacciola S.O."/>
            <person name="Dionisio G."/>
        </authorList>
    </citation>
    <scope>NUCLEOTIDE SEQUENCE [LARGE SCALE GENOMIC DNA]</scope>
    <source>
        <strain evidence="1 2">VK10A</strain>
    </source>
</reference>
<dbReference type="EMBL" id="JBIMZQ010000008">
    <property type="protein sequence ID" value="KAL3669966.1"/>
    <property type="molecule type" value="Genomic_DNA"/>
</dbReference>
<proteinExistence type="predicted"/>
<protein>
    <submittedName>
        <fullName evidence="1">Uncharacterized protein</fullName>
    </submittedName>
</protein>
<sequence>MLLLGNGYIYTSATKAPSTTCSLLNRVHLLDIGILNLLEDQLCHSVPTLDRKILAGVVEQDHTNIAAVISVNDASACVDKFLPREARTRRHTRVAAVRHSDDEVRLNETLATCWDHAVVGGREVQASREARTTSGDDGFGRHLLDTEHGGRAAALDRHCES</sequence>
<evidence type="ECO:0000313" key="2">
    <source>
        <dbReference type="Proteomes" id="UP001632037"/>
    </source>
</evidence>